<keyword evidence="2" id="KW-1185">Reference proteome</keyword>
<proteinExistence type="predicted"/>
<gene>
    <name evidence="1" type="ORF">AOPFMNJM_0449</name>
</gene>
<comment type="caution">
    <text evidence="1">The sequence shown here is derived from an EMBL/GenBank/DDBJ whole genome shotgun (WGS) entry which is preliminary data.</text>
</comment>
<accession>A0ABQ4SPR9</accession>
<dbReference type="Proteomes" id="UP001055102">
    <property type="component" value="Unassembled WGS sequence"/>
</dbReference>
<dbReference type="RefSeq" id="WP_238273876.1">
    <property type="nucleotide sequence ID" value="NZ_BPQR01000007.1"/>
</dbReference>
<evidence type="ECO:0000313" key="1">
    <source>
        <dbReference type="EMBL" id="GJE05152.1"/>
    </source>
</evidence>
<name>A0ABQ4SPR9_9HYPH</name>
<sequence length="72" mass="7709">MPVFDAKTLDSSFEGSALLAAILHPTRAAQARAKVIGRRRAARAPALVEPVSLESRFPLRPDALAMAPNETI</sequence>
<reference evidence="1" key="1">
    <citation type="journal article" date="2021" name="Front. Microbiol.">
        <title>Comprehensive Comparative Genomics and Phenotyping of Methylobacterium Species.</title>
        <authorList>
            <person name="Alessa O."/>
            <person name="Ogura Y."/>
            <person name="Fujitani Y."/>
            <person name="Takami H."/>
            <person name="Hayashi T."/>
            <person name="Sahin N."/>
            <person name="Tani A."/>
        </authorList>
    </citation>
    <scope>NUCLEOTIDE SEQUENCE</scope>
    <source>
        <strain evidence="1">LMG 23639</strain>
    </source>
</reference>
<evidence type="ECO:0000313" key="2">
    <source>
        <dbReference type="Proteomes" id="UP001055102"/>
    </source>
</evidence>
<dbReference type="EMBL" id="BPQR01000007">
    <property type="protein sequence ID" value="GJE05152.1"/>
    <property type="molecule type" value="Genomic_DNA"/>
</dbReference>
<reference evidence="1" key="2">
    <citation type="submission" date="2021-08" db="EMBL/GenBank/DDBJ databases">
        <authorList>
            <person name="Tani A."/>
            <person name="Ola A."/>
            <person name="Ogura Y."/>
            <person name="Katsura K."/>
            <person name="Hayashi T."/>
        </authorList>
    </citation>
    <scope>NUCLEOTIDE SEQUENCE</scope>
    <source>
        <strain evidence="1">LMG 23639</strain>
    </source>
</reference>
<protein>
    <submittedName>
        <fullName evidence="1">Uncharacterized protein</fullName>
    </submittedName>
</protein>
<organism evidence="1 2">
    <name type="scientific">Methylobacterium jeotgali</name>
    <dbReference type="NCBI Taxonomy" id="381630"/>
    <lineage>
        <taxon>Bacteria</taxon>
        <taxon>Pseudomonadati</taxon>
        <taxon>Pseudomonadota</taxon>
        <taxon>Alphaproteobacteria</taxon>
        <taxon>Hyphomicrobiales</taxon>
        <taxon>Methylobacteriaceae</taxon>
        <taxon>Methylobacterium</taxon>
    </lineage>
</organism>